<gene>
    <name evidence="2" type="ORF">SAMN06297468_2150</name>
</gene>
<protein>
    <submittedName>
        <fullName evidence="2">Tetratricopeptide repeat-containing protein</fullName>
    </submittedName>
</protein>
<dbReference type="Gene3D" id="1.25.40.10">
    <property type="entry name" value="Tetratricopeptide repeat domain"/>
    <property type="match status" value="1"/>
</dbReference>
<dbReference type="InterPro" id="IPR011990">
    <property type="entry name" value="TPR-like_helical_dom_sf"/>
</dbReference>
<dbReference type="AlphaFoldDB" id="A0A1Y6FF71"/>
<dbReference type="EMBL" id="FXWG01000003">
    <property type="protein sequence ID" value="SMQ73319.1"/>
    <property type="molecule type" value="Genomic_DNA"/>
</dbReference>
<feature type="chain" id="PRO_5012712289" evidence="1">
    <location>
        <begin position="20"/>
        <end position="122"/>
    </location>
</feature>
<dbReference type="SUPFAM" id="SSF48452">
    <property type="entry name" value="TPR-like"/>
    <property type="match status" value="1"/>
</dbReference>
<sequence length="122" mass="13066">MLLTGFAAIALMAPAPALASEETAVGYEPLIEGKVAAAIDEIEANETLDANDPARLINLGIAYANQGRTAEARTLFETAMNSSDRLALETADGDWKDSKHLARLALKMLERGDFASERMASR</sequence>
<feature type="signal peptide" evidence="1">
    <location>
        <begin position="1"/>
        <end position="19"/>
    </location>
</feature>
<evidence type="ECO:0000256" key="1">
    <source>
        <dbReference type="SAM" id="SignalP"/>
    </source>
</evidence>
<keyword evidence="3" id="KW-1185">Reference proteome</keyword>
<dbReference type="OrthoDB" id="92543at2"/>
<dbReference type="RefSeq" id="WP_143256023.1">
    <property type="nucleotide sequence ID" value="NZ_FXWG01000003.1"/>
</dbReference>
<proteinExistence type="predicted"/>
<keyword evidence="1" id="KW-0732">Signal</keyword>
<evidence type="ECO:0000313" key="3">
    <source>
        <dbReference type="Proteomes" id="UP000194420"/>
    </source>
</evidence>
<accession>A0A1Y6FF71</accession>
<reference evidence="3" key="1">
    <citation type="submission" date="2017-04" db="EMBL/GenBank/DDBJ databases">
        <authorList>
            <person name="Varghese N."/>
            <person name="Submissions S."/>
        </authorList>
    </citation>
    <scope>NUCLEOTIDE SEQUENCE [LARGE SCALE GENOMIC DNA]</scope>
</reference>
<organism evidence="2 3">
    <name type="scientific">Altererythrobacter xiamenensis</name>
    <dbReference type="NCBI Taxonomy" id="1316679"/>
    <lineage>
        <taxon>Bacteria</taxon>
        <taxon>Pseudomonadati</taxon>
        <taxon>Pseudomonadota</taxon>
        <taxon>Alphaproteobacteria</taxon>
        <taxon>Sphingomonadales</taxon>
        <taxon>Erythrobacteraceae</taxon>
        <taxon>Altererythrobacter</taxon>
    </lineage>
</organism>
<evidence type="ECO:0000313" key="2">
    <source>
        <dbReference type="EMBL" id="SMQ73319.1"/>
    </source>
</evidence>
<dbReference type="Proteomes" id="UP000194420">
    <property type="component" value="Unassembled WGS sequence"/>
</dbReference>
<name>A0A1Y6FF71_9SPHN</name>